<feature type="region of interest" description="Disordered" evidence="1">
    <location>
        <begin position="341"/>
        <end position="360"/>
    </location>
</feature>
<dbReference type="InterPro" id="IPR044926">
    <property type="entry name" value="RGS_subdomain_2"/>
</dbReference>
<dbReference type="PANTHER" id="PTHR10845">
    <property type="entry name" value="REGULATOR OF G PROTEIN SIGNALING"/>
    <property type="match status" value="1"/>
</dbReference>
<feature type="transmembrane region" description="Helical" evidence="2">
    <location>
        <begin position="91"/>
        <end position="118"/>
    </location>
</feature>
<dbReference type="InterPro" id="IPR036305">
    <property type="entry name" value="RGS_sf"/>
</dbReference>
<gene>
    <name evidence="4" type="ORF">CAOG_005238</name>
</gene>
<feature type="transmembrane region" description="Helical" evidence="2">
    <location>
        <begin position="194"/>
        <end position="212"/>
    </location>
</feature>
<feature type="transmembrane region" description="Helical" evidence="2">
    <location>
        <begin position="224"/>
        <end position="244"/>
    </location>
</feature>
<feature type="compositionally biased region" description="Low complexity" evidence="1">
    <location>
        <begin position="446"/>
        <end position="460"/>
    </location>
</feature>
<feature type="region of interest" description="Disordered" evidence="1">
    <location>
        <begin position="437"/>
        <end position="517"/>
    </location>
</feature>
<feature type="transmembrane region" description="Helical" evidence="2">
    <location>
        <begin position="28"/>
        <end position="48"/>
    </location>
</feature>
<accession>A0A0D2WSY7</accession>
<dbReference type="SMART" id="SM00315">
    <property type="entry name" value="RGS"/>
    <property type="match status" value="1"/>
</dbReference>
<dbReference type="PhylomeDB" id="A0A0D2WSY7"/>
<reference evidence="5" key="1">
    <citation type="submission" date="2011-02" db="EMBL/GenBank/DDBJ databases">
        <title>The Genome Sequence of Capsaspora owczarzaki ATCC 30864.</title>
        <authorList>
            <person name="Russ C."/>
            <person name="Cuomo C."/>
            <person name="Burger G."/>
            <person name="Gray M.W."/>
            <person name="Holland P.W.H."/>
            <person name="King N."/>
            <person name="Lang F.B.F."/>
            <person name="Roger A.J."/>
            <person name="Ruiz-Trillo I."/>
            <person name="Young S.K."/>
            <person name="Zeng Q."/>
            <person name="Gargeya S."/>
            <person name="Alvarado L."/>
            <person name="Berlin A."/>
            <person name="Chapman S.B."/>
            <person name="Chen Z."/>
            <person name="Freedman E."/>
            <person name="Gellesch M."/>
            <person name="Goldberg J."/>
            <person name="Griggs A."/>
            <person name="Gujja S."/>
            <person name="Heilman E."/>
            <person name="Heiman D."/>
            <person name="Howarth C."/>
            <person name="Mehta T."/>
            <person name="Neiman D."/>
            <person name="Pearson M."/>
            <person name="Roberts A."/>
            <person name="Saif S."/>
            <person name="Shea T."/>
            <person name="Shenoy N."/>
            <person name="Sisk P."/>
            <person name="Stolte C."/>
            <person name="Sykes S."/>
            <person name="White J."/>
            <person name="Yandava C."/>
            <person name="Haas B."/>
            <person name="Nusbaum C."/>
            <person name="Birren B."/>
        </authorList>
    </citation>
    <scope>NUCLEOTIDE SEQUENCE</scope>
    <source>
        <strain evidence="5">ATCC 30864</strain>
    </source>
</reference>
<feature type="transmembrane region" description="Helical" evidence="2">
    <location>
        <begin position="256"/>
        <end position="276"/>
    </location>
</feature>
<feature type="transmembrane region" description="Helical" evidence="2">
    <location>
        <begin position="60"/>
        <end position="79"/>
    </location>
</feature>
<keyword evidence="5" id="KW-1185">Reference proteome</keyword>
<feature type="compositionally biased region" description="Basic and acidic residues" evidence="1">
    <location>
        <begin position="301"/>
        <end position="310"/>
    </location>
</feature>
<protein>
    <recommendedName>
        <fullName evidence="3">RGS domain-containing protein</fullName>
    </recommendedName>
</protein>
<keyword evidence="2" id="KW-1133">Transmembrane helix</keyword>
<dbReference type="InterPro" id="IPR016137">
    <property type="entry name" value="RGS"/>
</dbReference>
<keyword evidence="2" id="KW-0472">Membrane</keyword>
<sequence length="654" mass="72051">MYTAISGIPRTAYLKIQLHASSMSDTTYYVLVGLYLALAVFGFIGFVIRRHHEPIRSRGIVLSLVSTMFGSLFFIAQSFKLSDPESVQCGFMWWVSALNTCTFAAPYFMRCCVVYFKFMWNNEKLKRQTAFFHRHRWMIRWYSGVGLICLLIFFHVIVQVGVSSNFPNHFPPSNITVADEACDLDPQQLAQNSIIVLYCVVGIFIGIMLRLNHVSDAFYIKLELGLMVAWIVPLFVGFFLVLVSKPDNFEAPWLQMVAYTLTLLISIYFPLIMSFFDSDTEFTKSQSFGDIAGLEDSDDLQMHEQQHDSDSGAFDSGAHAYDGQANEASEGVIHVTTEDVDGETNSLASQQRAPASSAEVPASDTLNIIDATAAFGSISNLMALANSSNAAAASSSSTTTTTHDDHSHSKHEHAAAATAAEPHASNEVVVAAVPAAHDPQADAKSVRSNRSGSSVSSNNVANTKAPSVRPSPKASPLLPRANQQHAATPKKPEADAVSVNSRNGKNQAGRRPSTSASIASSIITETLDVVLTNAIYLDAFKKFCVQSWCAENINFYDDYVAYKAKGEAVTRQDLDRMCEMYIKRGASNEINIPQTLQTATLKKISEAHDGYSTLLDTVYRAVRRHLNQDVFPRFRKSQLFKAARKQAITTFQPV</sequence>
<organism evidence="4 5">
    <name type="scientific">Capsaspora owczarzaki (strain ATCC 30864)</name>
    <dbReference type="NCBI Taxonomy" id="595528"/>
    <lineage>
        <taxon>Eukaryota</taxon>
        <taxon>Filasterea</taxon>
        <taxon>Capsaspora</taxon>
    </lineage>
</organism>
<dbReference type="PROSITE" id="PS50132">
    <property type="entry name" value="RGS"/>
    <property type="match status" value="1"/>
</dbReference>
<keyword evidence="2" id="KW-0812">Transmembrane</keyword>
<evidence type="ECO:0000313" key="5">
    <source>
        <dbReference type="Proteomes" id="UP000008743"/>
    </source>
</evidence>
<name>A0A0D2WSY7_CAPO3</name>
<feature type="transmembrane region" description="Helical" evidence="2">
    <location>
        <begin position="139"/>
        <end position="162"/>
    </location>
</feature>
<evidence type="ECO:0000259" key="3">
    <source>
        <dbReference type="PROSITE" id="PS50132"/>
    </source>
</evidence>
<dbReference type="AlphaFoldDB" id="A0A0D2WSY7"/>
<proteinExistence type="predicted"/>
<dbReference type="SUPFAM" id="SSF48097">
    <property type="entry name" value="Regulator of G-protein signaling, RGS"/>
    <property type="match status" value="1"/>
</dbReference>
<dbReference type="Gene3D" id="1.10.167.10">
    <property type="entry name" value="Regulator of G-protein Signalling 4, domain 2"/>
    <property type="match status" value="1"/>
</dbReference>
<feature type="region of interest" description="Disordered" evidence="1">
    <location>
        <begin position="394"/>
        <end position="423"/>
    </location>
</feature>
<dbReference type="CDD" id="cd07440">
    <property type="entry name" value="RGS"/>
    <property type="match status" value="1"/>
</dbReference>
<feature type="region of interest" description="Disordered" evidence="1">
    <location>
        <begin position="301"/>
        <end position="320"/>
    </location>
</feature>
<evidence type="ECO:0000313" key="4">
    <source>
        <dbReference type="EMBL" id="KJE94618.1"/>
    </source>
</evidence>
<dbReference type="Proteomes" id="UP000008743">
    <property type="component" value="Unassembled WGS sequence"/>
</dbReference>
<evidence type="ECO:0000256" key="1">
    <source>
        <dbReference type="SAM" id="MobiDB-lite"/>
    </source>
</evidence>
<dbReference type="EMBL" id="KE346367">
    <property type="protein sequence ID" value="KJE94618.1"/>
    <property type="molecule type" value="Genomic_DNA"/>
</dbReference>
<dbReference type="Pfam" id="PF00615">
    <property type="entry name" value="RGS"/>
    <property type="match status" value="1"/>
</dbReference>
<feature type="domain" description="RGS" evidence="3">
    <location>
        <begin position="526"/>
        <end position="640"/>
    </location>
</feature>
<dbReference type="PANTHER" id="PTHR10845:SF192">
    <property type="entry name" value="DOUBLE HIT, ISOFORM B"/>
    <property type="match status" value="1"/>
</dbReference>
<dbReference type="InParanoid" id="A0A0D2WSY7"/>
<feature type="compositionally biased region" description="Polar residues" evidence="1">
    <location>
        <begin position="343"/>
        <end position="354"/>
    </location>
</feature>
<dbReference type="STRING" id="595528.A0A0D2WSY7"/>
<evidence type="ECO:0000256" key="2">
    <source>
        <dbReference type="SAM" id="Phobius"/>
    </source>
</evidence>